<feature type="transmembrane region" description="Helical" evidence="2">
    <location>
        <begin position="90"/>
        <end position="111"/>
    </location>
</feature>
<sequence>MGYVRSRKFCCCLPVRFGVFCMAILGLVGGGIFGIAGFVEIHKLYSGQLELESDQKTALWIVSLTYSWMAIVSLIGLIGSIGKLRSFIGFYAYTVTINTLVIMAAGIYLVWTLFHKREDSDVNKCVAGANGDVGDVKHWVCQKGFDVIRILVVVFFVIIWIFQLVGIFIVFDYVGQLREEAALEDEESRKSQPAWSVTAPTPSGPAMRTTYDAAPYDPPMQGGWQSAKSPYAFTGPSAQGQGR</sequence>
<keyword evidence="2" id="KW-1133">Transmembrane helix</keyword>
<dbReference type="EMBL" id="MLYV02000600">
    <property type="protein sequence ID" value="PSR82076.1"/>
    <property type="molecule type" value="Genomic_DNA"/>
</dbReference>
<evidence type="ECO:0008006" key="5">
    <source>
        <dbReference type="Google" id="ProtNLM"/>
    </source>
</evidence>
<feature type="transmembrane region" description="Helical" evidence="2">
    <location>
        <begin position="147"/>
        <end position="171"/>
    </location>
</feature>
<feature type="region of interest" description="Disordered" evidence="1">
    <location>
        <begin position="189"/>
        <end position="243"/>
    </location>
</feature>
<gene>
    <name evidence="3" type="ORF">PHLCEN_2v6146</name>
</gene>
<keyword evidence="2" id="KW-0812">Transmembrane</keyword>
<proteinExistence type="predicted"/>
<keyword evidence="2" id="KW-0472">Membrane</keyword>
<dbReference type="Proteomes" id="UP000186601">
    <property type="component" value="Unassembled WGS sequence"/>
</dbReference>
<dbReference type="STRING" id="98765.A0A2R6P0C2"/>
<feature type="transmembrane region" description="Helical" evidence="2">
    <location>
        <begin position="58"/>
        <end position="78"/>
    </location>
</feature>
<name>A0A2R6P0C2_9APHY</name>
<comment type="caution">
    <text evidence="3">The sequence shown here is derived from an EMBL/GenBank/DDBJ whole genome shotgun (WGS) entry which is preliminary data.</text>
</comment>
<organism evidence="3 4">
    <name type="scientific">Hermanssonia centrifuga</name>
    <dbReference type="NCBI Taxonomy" id="98765"/>
    <lineage>
        <taxon>Eukaryota</taxon>
        <taxon>Fungi</taxon>
        <taxon>Dikarya</taxon>
        <taxon>Basidiomycota</taxon>
        <taxon>Agaricomycotina</taxon>
        <taxon>Agaricomycetes</taxon>
        <taxon>Polyporales</taxon>
        <taxon>Meruliaceae</taxon>
        <taxon>Hermanssonia</taxon>
    </lineage>
</organism>
<keyword evidence="4" id="KW-1185">Reference proteome</keyword>
<protein>
    <recommendedName>
        <fullName evidence="5">Tetraspanin</fullName>
    </recommendedName>
</protein>
<evidence type="ECO:0000313" key="3">
    <source>
        <dbReference type="EMBL" id="PSR82076.1"/>
    </source>
</evidence>
<reference evidence="3 4" key="1">
    <citation type="submission" date="2018-02" db="EMBL/GenBank/DDBJ databases">
        <title>Genome sequence of the basidiomycete white-rot fungus Phlebia centrifuga.</title>
        <authorList>
            <person name="Granchi Z."/>
            <person name="Peng M."/>
            <person name="de Vries R.P."/>
            <person name="Hilden K."/>
            <person name="Makela M.R."/>
            <person name="Grigoriev I."/>
            <person name="Riley R."/>
        </authorList>
    </citation>
    <scope>NUCLEOTIDE SEQUENCE [LARGE SCALE GENOMIC DNA]</scope>
    <source>
        <strain evidence="3 4">FBCC195</strain>
    </source>
</reference>
<evidence type="ECO:0000256" key="1">
    <source>
        <dbReference type="SAM" id="MobiDB-lite"/>
    </source>
</evidence>
<dbReference type="OrthoDB" id="3239304at2759"/>
<feature type="compositionally biased region" description="Polar residues" evidence="1">
    <location>
        <begin position="191"/>
        <end position="201"/>
    </location>
</feature>
<evidence type="ECO:0000256" key="2">
    <source>
        <dbReference type="SAM" id="Phobius"/>
    </source>
</evidence>
<accession>A0A2R6P0C2</accession>
<dbReference type="AlphaFoldDB" id="A0A2R6P0C2"/>
<evidence type="ECO:0000313" key="4">
    <source>
        <dbReference type="Proteomes" id="UP000186601"/>
    </source>
</evidence>
<feature type="transmembrane region" description="Helical" evidence="2">
    <location>
        <begin position="12"/>
        <end position="38"/>
    </location>
</feature>